<gene>
    <name evidence="2" type="ORF">K7432_002255</name>
</gene>
<reference evidence="2 3" key="1">
    <citation type="submission" date="2023-04" db="EMBL/GenBank/DDBJ databases">
        <title>Genome of Basidiobolus ranarum AG-B5.</title>
        <authorList>
            <person name="Stajich J.E."/>
            <person name="Carter-House D."/>
            <person name="Gryganskyi A."/>
        </authorList>
    </citation>
    <scope>NUCLEOTIDE SEQUENCE [LARGE SCALE GENOMIC DNA]</scope>
    <source>
        <strain evidence="2 3">AG-B5</strain>
    </source>
</reference>
<dbReference type="InterPro" id="IPR036915">
    <property type="entry name" value="Cyclin-like_sf"/>
</dbReference>
<proteinExistence type="predicted"/>
<evidence type="ECO:0000313" key="2">
    <source>
        <dbReference type="EMBL" id="KAK9723004.1"/>
    </source>
</evidence>
<organism evidence="2 3">
    <name type="scientific">Basidiobolus ranarum</name>
    <dbReference type="NCBI Taxonomy" id="34480"/>
    <lineage>
        <taxon>Eukaryota</taxon>
        <taxon>Fungi</taxon>
        <taxon>Fungi incertae sedis</taxon>
        <taxon>Zoopagomycota</taxon>
        <taxon>Entomophthoromycotina</taxon>
        <taxon>Basidiobolomycetes</taxon>
        <taxon>Basidiobolales</taxon>
        <taxon>Basidiobolaceae</taxon>
        <taxon>Basidiobolus</taxon>
    </lineage>
</organism>
<dbReference type="EMBL" id="JASJQH010006934">
    <property type="protein sequence ID" value="KAK9723004.1"/>
    <property type="molecule type" value="Genomic_DNA"/>
</dbReference>
<dbReference type="PANTHER" id="PTHR22896">
    <property type="entry name" value="CDK5 AND ABL1 ENZYME SUBSTRATE 1"/>
    <property type="match status" value="1"/>
</dbReference>
<keyword evidence="3" id="KW-1185">Reference proteome</keyword>
<name>A0ABR2W8J9_9FUNG</name>
<dbReference type="Pfam" id="PF00134">
    <property type="entry name" value="Cyclin_N"/>
    <property type="match status" value="1"/>
</dbReference>
<dbReference type="PANTHER" id="PTHR22896:SF0">
    <property type="entry name" value="CYCLIN N-TERMINAL DOMAIN-CONTAINING PROTEIN"/>
    <property type="match status" value="1"/>
</dbReference>
<dbReference type="Gene3D" id="1.10.472.10">
    <property type="entry name" value="Cyclin-like"/>
    <property type="match status" value="1"/>
</dbReference>
<sequence>MVQENSSDVQVKRQAAFNFLSSINLGKEKSSKPINADNSLELTEFTTSKSPESEIDLTFSKIEPVPPDLLEENVLNRIANEEESGKLRRKPTYKRQYTLKDRKAADFLSNISLKASDNESNISEPLPNEKQTMDGVGTHVSARRGSNVATVANGSQGLTIHHNIPESFEPSSEQFLSSSYRSEAMIAQSRNPVYTVHSGKFSRSQTAMADVQNSRLILSSTSTPVMVFSVLKYYDEKTRQRRRKKFHNISFDKLTGMSENLKKKKAESFAHLLIPSYSLDNEASEESDYDPYYLDDPDLKTGKRRTVISLPGFMGSIIQFTKPAELKKEINDHFRQTHSTIDPELTLSKIRSLKNKLVIIAKYQDLEISTVANAYAYFEKLVLKNYVRRDNRKLIAGICLFLATKANEPKERDYLSLLESINRVLEVTPKELREQEFAVFAALDFNLYLPRNDFMAHFERIFKQLDYNNVQDYLGENLFFVAD</sequence>
<feature type="domain" description="Cyclin N-terminal" evidence="1">
    <location>
        <begin position="319"/>
        <end position="447"/>
    </location>
</feature>
<dbReference type="Proteomes" id="UP001479436">
    <property type="component" value="Unassembled WGS sequence"/>
</dbReference>
<comment type="caution">
    <text evidence="2">The sequence shown here is derived from an EMBL/GenBank/DDBJ whole genome shotgun (WGS) entry which is preliminary data.</text>
</comment>
<dbReference type="SUPFAM" id="SSF47954">
    <property type="entry name" value="Cyclin-like"/>
    <property type="match status" value="1"/>
</dbReference>
<dbReference type="CDD" id="cd20556">
    <property type="entry name" value="CYCLIN_CABLES"/>
    <property type="match status" value="1"/>
</dbReference>
<evidence type="ECO:0000313" key="3">
    <source>
        <dbReference type="Proteomes" id="UP001479436"/>
    </source>
</evidence>
<dbReference type="InterPro" id="IPR012388">
    <property type="entry name" value="CABLES1/2"/>
</dbReference>
<protein>
    <recommendedName>
        <fullName evidence="1">Cyclin N-terminal domain-containing protein</fullName>
    </recommendedName>
</protein>
<dbReference type="InterPro" id="IPR006671">
    <property type="entry name" value="Cyclin_N"/>
</dbReference>
<evidence type="ECO:0000259" key="1">
    <source>
        <dbReference type="Pfam" id="PF00134"/>
    </source>
</evidence>
<accession>A0ABR2W8J9</accession>